<gene>
    <name evidence="7" type="ORF">IMG5_200020</name>
</gene>
<dbReference type="InParanoid" id="G0R5P3"/>
<dbReference type="PANTHER" id="PTHR11361">
    <property type="entry name" value="DNA MISMATCH REPAIR PROTEIN MUTS FAMILY MEMBER"/>
    <property type="match status" value="1"/>
</dbReference>
<dbReference type="SMART" id="SM00534">
    <property type="entry name" value="MUTSac"/>
    <property type="match status" value="1"/>
</dbReference>
<dbReference type="STRING" id="857967.G0R5P3"/>
<evidence type="ECO:0000256" key="2">
    <source>
        <dbReference type="ARBA" id="ARBA00022741"/>
    </source>
</evidence>
<accession>G0R5P3</accession>
<evidence type="ECO:0000259" key="6">
    <source>
        <dbReference type="PROSITE" id="PS00486"/>
    </source>
</evidence>
<dbReference type="Gene3D" id="3.40.50.300">
    <property type="entry name" value="P-loop containing nucleotide triphosphate hydrolases"/>
    <property type="match status" value="1"/>
</dbReference>
<keyword evidence="2" id="KW-0547">Nucleotide-binding</keyword>
<dbReference type="GO" id="GO:0030983">
    <property type="term" value="F:mismatched DNA binding"/>
    <property type="evidence" value="ECO:0007669"/>
    <property type="project" value="InterPro"/>
</dbReference>
<evidence type="ECO:0000313" key="8">
    <source>
        <dbReference type="Proteomes" id="UP000008983"/>
    </source>
</evidence>
<organism evidence="7 8">
    <name type="scientific">Ichthyophthirius multifiliis</name>
    <name type="common">White spot disease agent</name>
    <name type="synonym">Ich</name>
    <dbReference type="NCBI Taxonomy" id="5932"/>
    <lineage>
        <taxon>Eukaryota</taxon>
        <taxon>Sar</taxon>
        <taxon>Alveolata</taxon>
        <taxon>Ciliophora</taxon>
        <taxon>Intramacronucleata</taxon>
        <taxon>Oligohymenophorea</taxon>
        <taxon>Hymenostomatida</taxon>
        <taxon>Ophryoglenina</taxon>
        <taxon>Ichthyophthirius</taxon>
    </lineage>
</organism>
<evidence type="ECO:0000313" key="7">
    <source>
        <dbReference type="EMBL" id="EGR27216.1"/>
    </source>
</evidence>
<evidence type="ECO:0000256" key="4">
    <source>
        <dbReference type="ARBA" id="ARBA00023125"/>
    </source>
</evidence>
<dbReference type="OrthoDB" id="346305at2759"/>
<dbReference type="SUPFAM" id="SSF48334">
    <property type="entry name" value="DNA repair protein MutS, domain III"/>
    <property type="match status" value="1"/>
</dbReference>
<feature type="domain" description="DNA mismatch repair proteins mutS family" evidence="6">
    <location>
        <begin position="568"/>
        <end position="584"/>
    </location>
</feature>
<dbReference type="Pfam" id="PF05192">
    <property type="entry name" value="MutS_III"/>
    <property type="match status" value="1"/>
</dbReference>
<dbReference type="PROSITE" id="PS00486">
    <property type="entry name" value="DNA_MISMATCH_REPAIR_2"/>
    <property type="match status" value="1"/>
</dbReference>
<dbReference type="EMBL" id="GL984380">
    <property type="protein sequence ID" value="EGR27216.1"/>
    <property type="molecule type" value="Genomic_DNA"/>
</dbReference>
<dbReference type="AlphaFoldDB" id="G0R5P3"/>
<dbReference type="GO" id="GO:0140664">
    <property type="term" value="F:ATP-dependent DNA damage sensor activity"/>
    <property type="evidence" value="ECO:0007669"/>
    <property type="project" value="InterPro"/>
</dbReference>
<dbReference type="CDD" id="cd03243">
    <property type="entry name" value="ABC_MutS_homologs"/>
    <property type="match status" value="1"/>
</dbReference>
<keyword evidence="5" id="KW-0175">Coiled coil</keyword>
<feature type="coiled-coil region" evidence="5">
    <location>
        <begin position="264"/>
        <end position="324"/>
    </location>
</feature>
<dbReference type="GO" id="GO:0005524">
    <property type="term" value="F:ATP binding"/>
    <property type="evidence" value="ECO:0007669"/>
    <property type="project" value="UniProtKB-KW"/>
</dbReference>
<dbReference type="InterPro" id="IPR027417">
    <property type="entry name" value="P-loop_NTPase"/>
</dbReference>
<keyword evidence="8" id="KW-1185">Reference proteome</keyword>
<evidence type="ECO:0000256" key="5">
    <source>
        <dbReference type="SAM" id="Coils"/>
    </source>
</evidence>
<dbReference type="Proteomes" id="UP000008983">
    <property type="component" value="Unassembled WGS sequence"/>
</dbReference>
<dbReference type="SUPFAM" id="SSF52540">
    <property type="entry name" value="P-loop containing nucleoside triphosphate hydrolases"/>
    <property type="match status" value="1"/>
</dbReference>
<dbReference type="OMA" id="RESTFYV"/>
<dbReference type="GeneID" id="14903275"/>
<dbReference type="Pfam" id="PF00488">
    <property type="entry name" value="MutS_V"/>
    <property type="match status" value="1"/>
</dbReference>
<dbReference type="eggNOG" id="KOG0217">
    <property type="taxonomic scope" value="Eukaryota"/>
</dbReference>
<name>G0R5P3_ICHMU</name>
<protein>
    <recommendedName>
        <fullName evidence="6">DNA mismatch repair proteins mutS family domain-containing protein</fullName>
    </recommendedName>
</protein>
<dbReference type="InterPro" id="IPR007696">
    <property type="entry name" value="DNA_mismatch_repair_MutS_core"/>
</dbReference>
<sequence>MQEMKNILFFYNPLEILVFSEIIYKENFLKTLNLLPSKPLINFINLKINEKVDIPDFLKQNNSENKAVIILCKYLNENLISQQTIKNGFLEINFKEKTQNQNKLVLDKQTLFNLNIYDGQFFNQQKNNQINTLFDILNNTVTAFGERMLQKWTCFPLIDKQEIEQRQNCIQDLQNNNELILSFQKEMAKLLDLQNILVSLFSYRFQNKSRGVYFDNISQIRLKQLKNFFENIKFILFQLKEAFQDCQYIFQTPYLINLVSPANFQQISIEIKNIENKIQWLKESKIPTPSPKTCPQYDKKVEELKNLENQLNIYLEDIKKLYDNDQRIIYSHQKGPFQLEFPIQIIKKYGKLSHFELVSITKTTQRFYTKELIFLIEKVEYLEDEIKQILANFVSEIFEEVFQKRHFFKNLISTLSELDCLISLNIFSQKKTKPIIIQEQNTQNFVQIIKGKYPLIQQNNKNKEYVPNNIFLSFQKQNINCSNQLSYQAYIITGPNMGGKSTTLRMVALNVILAQIGCFLPCEYMILTPFENIFSRIGMSELLEYGKSTFYIELEETLQIINKANNKSLVLIDELGRGTSTYDGVCFAISVLKYLLEKNMGLIMFCTNQNLLLDLFRGFQNVGLFRMDFKFANNNYQNIQFLYKLVEGECMNVQAFNLLEYVGFDHQIIFESQYRSSLMFLNNLFQIGNQ</sequence>
<dbReference type="InterPro" id="IPR000432">
    <property type="entry name" value="DNA_mismatch_repair_MutS_C"/>
</dbReference>
<dbReference type="Gene3D" id="1.10.1420.10">
    <property type="match status" value="2"/>
</dbReference>
<dbReference type="PIRSF" id="PIRSF037677">
    <property type="entry name" value="DNA_mis_repair_Msh6"/>
    <property type="match status" value="1"/>
</dbReference>
<comment type="similarity">
    <text evidence="1">Belongs to the DNA mismatch repair MutS family.</text>
</comment>
<dbReference type="InterPro" id="IPR017261">
    <property type="entry name" value="DNA_mismatch_repair_MutS/MSH"/>
</dbReference>
<keyword evidence="4" id="KW-0238">DNA-binding</keyword>
<dbReference type="GO" id="GO:0006298">
    <property type="term" value="P:mismatch repair"/>
    <property type="evidence" value="ECO:0007669"/>
    <property type="project" value="InterPro"/>
</dbReference>
<dbReference type="GO" id="GO:0032301">
    <property type="term" value="C:MutSalpha complex"/>
    <property type="evidence" value="ECO:0007669"/>
    <property type="project" value="TreeGrafter"/>
</dbReference>
<dbReference type="SMART" id="SM00533">
    <property type="entry name" value="MUTSd"/>
    <property type="match status" value="1"/>
</dbReference>
<evidence type="ECO:0000256" key="3">
    <source>
        <dbReference type="ARBA" id="ARBA00022840"/>
    </source>
</evidence>
<dbReference type="InterPro" id="IPR036187">
    <property type="entry name" value="DNA_mismatch_repair_MutS_sf"/>
</dbReference>
<dbReference type="PANTHER" id="PTHR11361:SF148">
    <property type="entry name" value="DNA MISMATCH REPAIR PROTEIN MSH6"/>
    <property type="match status" value="1"/>
</dbReference>
<evidence type="ECO:0000256" key="1">
    <source>
        <dbReference type="ARBA" id="ARBA00006271"/>
    </source>
</evidence>
<proteinExistence type="inferred from homology"/>
<keyword evidence="3" id="KW-0067">ATP-binding</keyword>
<dbReference type="InterPro" id="IPR045076">
    <property type="entry name" value="MutS"/>
</dbReference>
<reference evidence="7 8" key="1">
    <citation type="submission" date="2011-07" db="EMBL/GenBank/DDBJ databases">
        <authorList>
            <person name="Coyne R."/>
            <person name="Brami D."/>
            <person name="Johnson J."/>
            <person name="Hostetler J."/>
            <person name="Hannick L."/>
            <person name="Clark T."/>
            <person name="Cassidy-Hanley D."/>
            <person name="Inman J."/>
        </authorList>
    </citation>
    <scope>NUCLEOTIDE SEQUENCE [LARGE SCALE GENOMIC DNA]</scope>
    <source>
        <strain evidence="7 8">G5</strain>
    </source>
</reference>
<dbReference type="RefSeq" id="XP_004024100.1">
    <property type="nucleotide sequence ID" value="XM_004024051.1"/>
</dbReference>